<proteinExistence type="predicted"/>
<feature type="region of interest" description="Disordered" evidence="1">
    <location>
        <begin position="15"/>
        <end position="49"/>
    </location>
</feature>
<dbReference type="Proteomes" id="UP001215598">
    <property type="component" value="Unassembled WGS sequence"/>
</dbReference>
<feature type="region of interest" description="Disordered" evidence="1">
    <location>
        <begin position="129"/>
        <end position="249"/>
    </location>
</feature>
<accession>A0AAD7MMD0</accession>
<dbReference type="AlphaFoldDB" id="A0AAD7MMD0"/>
<organism evidence="2 3">
    <name type="scientific">Mycena metata</name>
    <dbReference type="NCBI Taxonomy" id="1033252"/>
    <lineage>
        <taxon>Eukaryota</taxon>
        <taxon>Fungi</taxon>
        <taxon>Dikarya</taxon>
        <taxon>Basidiomycota</taxon>
        <taxon>Agaricomycotina</taxon>
        <taxon>Agaricomycetes</taxon>
        <taxon>Agaricomycetidae</taxon>
        <taxon>Agaricales</taxon>
        <taxon>Marasmiineae</taxon>
        <taxon>Mycenaceae</taxon>
        <taxon>Mycena</taxon>
    </lineage>
</organism>
<evidence type="ECO:0000313" key="2">
    <source>
        <dbReference type="EMBL" id="KAJ7724202.1"/>
    </source>
</evidence>
<keyword evidence="3" id="KW-1185">Reference proteome</keyword>
<comment type="caution">
    <text evidence="2">The sequence shown here is derived from an EMBL/GenBank/DDBJ whole genome shotgun (WGS) entry which is preliminary data.</text>
</comment>
<evidence type="ECO:0000256" key="1">
    <source>
        <dbReference type="SAM" id="MobiDB-lite"/>
    </source>
</evidence>
<protein>
    <submittedName>
        <fullName evidence="2">Uncharacterized protein</fullName>
    </submittedName>
</protein>
<gene>
    <name evidence="2" type="ORF">B0H16DRAFT_1472473</name>
</gene>
<dbReference type="EMBL" id="JARKIB010000204">
    <property type="protein sequence ID" value="KAJ7724202.1"/>
    <property type="molecule type" value="Genomic_DNA"/>
</dbReference>
<feature type="compositionally biased region" description="Basic residues" evidence="1">
    <location>
        <begin position="15"/>
        <end position="24"/>
    </location>
</feature>
<feature type="compositionally biased region" description="Basic and acidic residues" evidence="1">
    <location>
        <begin position="129"/>
        <end position="144"/>
    </location>
</feature>
<name>A0AAD7MMD0_9AGAR</name>
<feature type="compositionally biased region" description="Basic and acidic residues" evidence="1">
    <location>
        <begin position="164"/>
        <end position="195"/>
    </location>
</feature>
<reference evidence="2" key="1">
    <citation type="submission" date="2023-03" db="EMBL/GenBank/DDBJ databases">
        <title>Massive genome expansion in bonnet fungi (Mycena s.s.) driven by repeated elements and novel gene families across ecological guilds.</title>
        <authorList>
            <consortium name="Lawrence Berkeley National Laboratory"/>
            <person name="Harder C.B."/>
            <person name="Miyauchi S."/>
            <person name="Viragh M."/>
            <person name="Kuo A."/>
            <person name="Thoen E."/>
            <person name="Andreopoulos B."/>
            <person name="Lu D."/>
            <person name="Skrede I."/>
            <person name="Drula E."/>
            <person name="Henrissat B."/>
            <person name="Morin E."/>
            <person name="Kohler A."/>
            <person name="Barry K."/>
            <person name="LaButti K."/>
            <person name="Morin E."/>
            <person name="Salamov A."/>
            <person name="Lipzen A."/>
            <person name="Mereny Z."/>
            <person name="Hegedus B."/>
            <person name="Baldrian P."/>
            <person name="Stursova M."/>
            <person name="Weitz H."/>
            <person name="Taylor A."/>
            <person name="Grigoriev I.V."/>
            <person name="Nagy L.G."/>
            <person name="Martin F."/>
            <person name="Kauserud H."/>
        </authorList>
    </citation>
    <scope>NUCLEOTIDE SEQUENCE</scope>
    <source>
        <strain evidence="2">CBHHK182m</strain>
    </source>
</reference>
<sequence>MIACGHCQYSRFGHRATIKKQSGRSHPDRGRRGRSQDTTERAERTAHETDEIYAPPRIWDKGIHRITLRSAAHAYGLRMRGTQVDADELGGATMVVALRAGGKVQNKTAAPHSGPPIQEAVCEDEIRVISTDDKKDAGEKEGRERRKKSNTHCNPSRSTFQQTEEVHRGLGEDDLLEERGVEGRECGDHGDDDTAHGGVARNAPIDRRMNSVTSGRATKEDGGGAEKGETRTCHTNRNDSGDVVGGDGVGDGVGLERAALYTGGGGGATQRADAAIAEIRCWTKEGSNVSQRKTQKETASTHVIGGNPIASTGAVHA</sequence>
<feature type="compositionally biased region" description="Polar residues" evidence="1">
    <location>
        <begin position="285"/>
        <end position="301"/>
    </location>
</feature>
<feature type="compositionally biased region" description="Basic and acidic residues" evidence="1">
    <location>
        <begin position="217"/>
        <end position="240"/>
    </location>
</feature>
<feature type="compositionally biased region" description="Polar residues" evidence="1">
    <location>
        <begin position="151"/>
        <end position="163"/>
    </location>
</feature>
<feature type="region of interest" description="Disordered" evidence="1">
    <location>
        <begin position="285"/>
        <end position="317"/>
    </location>
</feature>
<evidence type="ECO:0000313" key="3">
    <source>
        <dbReference type="Proteomes" id="UP001215598"/>
    </source>
</evidence>
<feature type="compositionally biased region" description="Basic and acidic residues" evidence="1">
    <location>
        <begin position="25"/>
        <end position="49"/>
    </location>
</feature>